<dbReference type="GO" id="GO:0003677">
    <property type="term" value="F:DNA binding"/>
    <property type="evidence" value="ECO:0007669"/>
    <property type="project" value="UniProtKB-KW"/>
</dbReference>
<protein>
    <recommendedName>
        <fullName evidence="6">RNA polymerase sigma factor</fullName>
    </recommendedName>
</protein>
<evidence type="ECO:0000259" key="8">
    <source>
        <dbReference type="Pfam" id="PF04542"/>
    </source>
</evidence>
<evidence type="ECO:0000313" key="11">
    <source>
        <dbReference type="Proteomes" id="UP000585836"/>
    </source>
</evidence>
<organism evidence="10 11">
    <name type="scientific">Streptomyces echinatus</name>
    <dbReference type="NCBI Taxonomy" id="67293"/>
    <lineage>
        <taxon>Bacteria</taxon>
        <taxon>Bacillati</taxon>
        <taxon>Actinomycetota</taxon>
        <taxon>Actinomycetes</taxon>
        <taxon>Kitasatosporales</taxon>
        <taxon>Streptomycetaceae</taxon>
        <taxon>Streptomyces</taxon>
    </lineage>
</organism>
<name>A0A7W9PVG2_9ACTN</name>
<dbReference type="EMBL" id="JACHJK010000006">
    <property type="protein sequence ID" value="MBB5928404.1"/>
    <property type="molecule type" value="Genomic_DNA"/>
</dbReference>
<feature type="region of interest" description="Disordered" evidence="7">
    <location>
        <begin position="1"/>
        <end position="30"/>
    </location>
</feature>
<dbReference type="SUPFAM" id="SSF88946">
    <property type="entry name" value="Sigma2 domain of RNA polymerase sigma factors"/>
    <property type="match status" value="1"/>
</dbReference>
<dbReference type="Pfam" id="PF08281">
    <property type="entry name" value="Sigma70_r4_2"/>
    <property type="match status" value="1"/>
</dbReference>
<dbReference type="InterPro" id="IPR013325">
    <property type="entry name" value="RNA_pol_sigma_r2"/>
</dbReference>
<evidence type="ECO:0000256" key="6">
    <source>
        <dbReference type="RuleBase" id="RU000716"/>
    </source>
</evidence>
<dbReference type="InterPro" id="IPR014284">
    <property type="entry name" value="RNA_pol_sigma-70_dom"/>
</dbReference>
<dbReference type="GO" id="GO:0016987">
    <property type="term" value="F:sigma factor activity"/>
    <property type="evidence" value="ECO:0007669"/>
    <property type="project" value="UniProtKB-KW"/>
</dbReference>
<reference evidence="10 11" key="1">
    <citation type="submission" date="2020-08" db="EMBL/GenBank/DDBJ databases">
        <title>Genomic Encyclopedia of Type Strains, Phase III (KMG-III): the genomes of soil and plant-associated and newly described type strains.</title>
        <authorList>
            <person name="Whitman W."/>
        </authorList>
    </citation>
    <scope>NUCLEOTIDE SEQUENCE [LARGE SCALE GENOMIC DNA]</scope>
    <source>
        <strain evidence="10 11">CECT 3313</strain>
    </source>
</reference>
<keyword evidence="2 6" id="KW-0805">Transcription regulation</keyword>
<evidence type="ECO:0000256" key="7">
    <source>
        <dbReference type="SAM" id="MobiDB-lite"/>
    </source>
</evidence>
<sequence length="259" mass="26918">MITPVLPAVRTTRDTGHQVTDTTGATGSPDESATAWALAARGGDPYAVDRFVRALHPDVVRYIRHLSADRQLADDLAQDTFLRALGSLHRFEGRSSARTWLLSIARRTVVDSLRQAAARPRLSAADDWALRAERAQPSGLPGFDEGVALLDLLDTLSPERRQAFVLTQLTGLPYEEAARASGCPVGTIRSRVARARAVLVELLAEAEAEAGAGADSGADSRAGAGVEAGAGAGVEAGAGARVGAGADVARTHVPVTVAG</sequence>
<dbReference type="Gene3D" id="1.10.10.10">
    <property type="entry name" value="Winged helix-like DNA-binding domain superfamily/Winged helix DNA-binding domain"/>
    <property type="match status" value="1"/>
</dbReference>
<dbReference type="AlphaFoldDB" id="A0A7W9PVG2"/>
<dbReference type="InterPro" id="IPR007627">
    <property type="entry name" value="RNA_pol_sigma70_r2"/>
</dbReference>
<gene>
    <name evidence="10" type="ORF">FHS34_003873</name>
</gene>
<dbReference type="PANTHER" id="PTHR43133">
    <property type="entry name" value="RNA POLYMERASE ECF-TYPE SIGMA FACTO"/>
    <property type="match status" value="1"/>
</dbReference>
<dbReference type="InterPro" id="IPR000838">
    <property type="entry name" value="RNA_pol_sigma70_ECF_CS"/>
</dbReference>
<dbReference type="NCBIfam" id="TIGR02937">
    <property type="entry name" value="sigma70-ECF"/>
    <property type="match status" value="1"/>
</dbReference>
<dbReference type="InterPro" id="IPR013324">
    <property type="entry name" value="RNA_pol_sigma_r3/r4-like"/>
</dbReference>
<dbReference type="Proteomes" id="UP000585836">
    <property type="component" value="Unassembled WGS sequence"/>
</dbReference>
<dbReference type="PROSITE" id="PS01063">
    <property type="entry name" value="SIGMA70_ECF"/>
    <property type="match status" value="1"/>
</dbReference>
<accession>A0A7W9PVG2</accession>
<dbReference type="SUPFAM" id="SSF88659">
    <property type="entry name" value="Sigma3 and sigma4 domains of RNA polymerase sigma factors"/>
    <property type="match status" value="1"/>
</dbReference>
<comment type="caution">
    <text evidence="10">The sequence shown here is derived from an EMBL/GenBank/DDBJ whole genome shotgun (WGS) entry which is preliminary data.</text>
</comment>
<feature type="domain" description="RNA polymerase sigma-70 region 2" evidence="8">
    <location>
        <begin position="51"/>
        <end position="117"/>
    </location>
</feature>
<keyword evidence="4 6" id="KW-0238">DNA-binding</keyword>
<keyword evidence="5 6" id="KW-0804">Transcription</keyword>
<evidence type="ECO:0000313" key="10">
    <source>
        <dbReference type="EMBL" id="MBB5928404.1"/>
    </source>
</evidence>
<dbReference type="CDD" id="cd06171">
    <property type="entry name" value="Sigma70_r4"/>
    <property type="match status" value="1"/>
</dbReference>
<dbReference type="Pfam" id="PF04542">
    <property type="entry name" value="Sigma70_r2"/>
    <property type="match status" value="1"/>
</dbReference>
<evidence type="ECO:0000256" key="1">
    <source>
        <dbReference type="ARBA" id="ARBA00010641"/>
    </source>
</evidence>
<evidence type="ECO:0000256" key="4">
    <source>
        <dbReference type="ARBA" id="ARBA00023125"/>
    </source>
</evidence>
<evidence type="ECO:0000259" key="9">
    <source>
        <dbReference type="Pfam" id="PF08281"/>
    </source>
</evidence>
<keyword evidence="3 6" id="KW-0731">Sigma factor</keyword>
<dbReference type="GO" id="GO:0006950">
    <property type="term" value="P:response to stress"/>
    <property type="evidence" value="ECO:0007669"/>
    <property type="project" value="UniProtKB-ARBA"/>
</dbReference>
<evidence type="ECO:0000256" key="3">
    <source>
        <dbReference type="ARBA" id="ARBA00023082"/>
    </source>
</evidence>
<evidence type="ECO:0000256" key="5">
    <source>
        <dbReference type="ARBA" id="ARBA00023163"/>
    </source>
</evidence>
<dbReference type="GO" id="GO:0006352">
    <property type="term" value="P:DNA-templated transcription initiation"/>
    <property type="evidence" value="ECO:0007669"/>
    <property type="project" value="InterPro"/>
</dbReference>
<dbReference type="InterPro" id="IPR039425">
    <property type="entry name" value="RNA_pol_sigma-70-like"/>
</dbReference>
<proteinExistence type="inferred from homology"/>
<keyword evidence="11" id="KW-1185">Reference proteome</keyword>
<dbReference type="InterPro" id="IPR013249">
    <property type="entry name" value="RNA_pol_sigma70_r4_t2"/>
</dbReference>
<dbReference type="Gene3D" id="1.10.1740.10">
    <property type="match status" value="1"/>
</dbReference>
<feature type="compositionally biased region" description="Polar residues" evidence="7">
    <location>
        <begin position="17"/>
        <end position="30"/>
    </location>
</feature>
<feature type="domain" description="RNA polymerase sigma factor 70 region 4 type 2" evidence="9">
    <location>
        <begin position="148"/>
        <end position="197"/>
    </location>
</feature>
<comment type="similarity">
    <text evidence="1 6">Belongs to the sigma-70 factor family. ECF subfamily.</text>
</comment>
<dbReference type="RefSeq" id="WP_184966889.1">
    <property type="nucleotide sequence ID" value="NZ_BAAAWF010000017.1"/>
</dbReference>
<dbReference type="InterPro" id="IPR036388">
    <property type="entry name" value="WH-like_DNA-bd_sf"/>
</dbReference>
<dbReference type="PANTHER" id="PTHR43133:SF61">
    <property type="entry name" value="ECF RNA POLYMERASE SIGMA FACTOR SIGC"/>
    <property type="match status" value="1"/>
</dbReference>
<evidence type="ECO:0000256" key="2">
    <source>
        <dbReference type="ARBA" id="ARBA00023015"/>
    </source>
</evidence>